<gene>
    <name evidence="2" type="ORF">LTRI10_LOCUS11354</name>
</gene>
<dbReference type="EMBL" id="OZ034815">
    <property type="protein sequence ID" value="CAL1367965.1"/>
    <property type="molecule type" value="Genomic_DNA"/>
</dbReference>
<evidence type="ECO:0000313" key="3">
    <source>
        <dbReference type="Proteomes" id="UP001497516"/>
    </source>
</evidence>
<organism evidence="2 3">
    <name type="scientific">Linum trigynum</name>
    <dbReference type="NCBI Taxonomy" id="586398"/>
    <lineage>
        <taxon>Eukaryota</taxon>
        <taxon>Viridiplantae</taxon>
        <taxon>Streptophyta</taxon>
        <taxon>Embryophyta</taxon>
        <taxon>Tracheophyta</taxon>
        <taxon>Spermatophyta</taxon>
        <taxon>Magnoliopsida</taxon>
        <taxon>eudicotyledons</taxon>
        <taxon>Gunneridae</taxon>
        <taxon>Pentapetalae</taxon>
        <taxon>rosids</taxon>
        <taxon>fabids</taxon>
        <taxon>Malpighiales</taxon>
        <taxon>Linaceae</taxon>
        <taxon>Linum</taxon>
    </lineage>
</organism>
<feature type="chain" id="PRO_5043987870" evidence="1">
    <location>
        <begin position="23"/>
        <end position="96"/>
    </location>
</feature>
<dbReference type="Proteomes" id="UP001497516">
    <property type="component" value="Chromosome 2"/>
</dbReference>
<name>A0AAV2D6H5_9ROSI</name>
<dbReference type="AlphaFoldDB" id="A0AAV2D6H5"/>
<keyword evidence="1" id="KW-0732">Signal</keyword>
<reference evidence="2 3" key="1">
    <citation type="submission" date="2024-04" db="EMBL/GenBank/DDBJ databases">
        <authorList>
            <person name="Fracassetti M."/>
        </authorList>
    </citation>
    <scope>NUCLEOTIDE SEQUENCE [LARGE SCALE GENOMIC DNA]</scope>
</reference>
<protein>
    <submittedName>
        <fullName evidence="2">Uncharacterized protein</fullName>
    </submittedName>
</protein>
<evidence type="ECO:0000256" key="1">
    <source>
        <dbReference type="SAM" id="SignalP"/>
    </source>
</evidence>
<accession>A0AAV2D6H5</accession>
<feature type="signal peptide" evidence="1">
    <location>
        <begin position="1"/>
        <end position="22"/>
    </location>
</feature>
<keyword evidence="3" id="KW-1185">Reference proteome</keyword>
<sequence length="96" mass="11018">MKSSSILIFVLLMICLIHGKEAVAVPEECRAELCEFAKVHLDTRYQNVMGSWDTLPKKCDELCLQKFPKFPVFGRVSKYFVYDEITCSCFKACVIN</sequence>
<proteinExistence type="predicted"/>
<evidence type="ECO:0000313" key="2">
    <source>
        <dbReference type="EMBL" id="CAL1367965.1"/>
    </source>
</evidence>